<dbReference type="Gene3D" id="1.10.287.950">
    <property type="entry name" value="Methyl-accepting chemotaxis protein"/>
    <property type="match status" value="1"/>
</dbReference>
<accession>A0ABV0EC90</accession>
<keyword evidence="4" id="KW-1133">Transmembrane helix</keyword>
<sequence>MQTHLTLQQRLWLWAAFATLVFYIAIGVGWLALDHTVMLAAQSAPSLLPGLTKIQTQARLAFGILAVVAAVAGTGIGLSALRRLRAGLKEAMEAADTIAQGDLTCRIDVGGQDELTRLASHIASMRDQLRALVGETGAQIDLLSRSATGLKTSAANDTRVIADLVTQANGVTQSVCLLTQRLEEIASRTDQARGLAIQSTQGADRAGELIVTTAAETQTMAEQVAHAAATLQGLRKLTDDISRFVTIIRELSDQTNLLALNAAIEAARAGEHGRGFAVVADEVRKLAERTSASSGEIGGLVGQVQAATQEAVVIMEKSAQTVRASVARSTQAVAGTRKISAAQEQVLEAVAAMGQAVADQLGATRAIDTQLARMREATAHLASSTQDTSTSASGLADCAAKAARLVARFRIA</sequence>
<feature type="domain" description="HAMP" evidence="6">
    <location>
        <begin position="82"/>
        <end position="134"/>
    </location>
</feature>
<comment type="caution">
    <text evidence="7">The sequence shown here is derived from an EMBL/GenBank/DDBJ whole genome shotgun (WGS) entry which is preliminary data.</text>
</comment>
<name>A0ABV0EC90_9BURK</name>
<dbReference type="PANTHER" id="PTHR32089">
    <property type="entry name" value="METHYL-ACCEPTING CHEMOTAXIS PROTEIN MCPB"/>
    <property type="match status" value="1"/>
</dbReference>
<dbReference type="SMART" id="SM00283">
    <property type="entry name" value="MA"/>
    <property type="match status" value="1"/>
</dbReference>
<dbReference type="PROSITE" id="PS50111">
    <property type="entry name" value="CHEMOTAXIS_TRANSDUC_2"/>
    <property type="match status" value="1"/>
</dbReference>
<protein>
    <submittedName>
        <fullName evidence="7">Methyl-accepting chemotaxis protein</fullName>
    </submittedName>
</protein>
<feature type="transmembrane region" description="Helical" evidence="4">
    <location>
        <begin position="60"/>
        <end position="81"/>
    </location>
</feature>
<keyword evidence="4" id="KW-0812">Transmembrane</keyword>
<comment type="similarity">
    <text evidence="2">Belongs to the methyl-accepting chemotaxis (MCP) protein family.</text>
</comment>
<evidence type="ECO:0000256" key="1">
    <source>
        <dbReference type="ARBA" id="ARBA00023224"/>
    </source>
</evidence>
<feature type="transmembrane region" description="Helical" evidence="4">
    <location>
        <begin position="12"/>
        <end position="33"/>
    </location>
</feature>
<dbReference type="Gene3D" id="6.10.340.10">
    <property type="match status" value="1"/>
</dbReference>
<evidence type="ECO:0000256" key="2">
    <source>
        <dbReference type="ARBA" id="ARBA00029447"/>
    </source>
</evidence>
<keyword evidence="4" id="KW-0472">Membrane</keyword>
<dbReference type="Pfam" id="PF00015">
    <property type="entry name" value="MCPsignal"/>
    <property type="match status" value="1"/>
</dbReference>
<dbReference type="PROSITE" id="PS50885">
    <property type="entry name" value="HAMP"/>
    <property type="match status" value="1"/>
</dbReference>
<proteinExistence type="inferred from homology"/>
<evidence type="ECO:0000313" key="8">
    <source>
        <dbReference type="Proteomes" id="UP001482231"/>
    </source>
</evidence>
<keyword evidence="8" id="KW-1185">Reference proteome</keyword>
<feature type="domain" description="Methyl-accepting transducer" evidence="5">
    <location>
        <begin position="139"/>
        <end position="396"/>
    </location>
</feature>
<organism evidence="7 8">
    <name type="scientific">Thiobacter aerophilum</name>
    <dbReference type="NCBI Taxonomy" id="3121275"/>
    <lineage>
        <taxon>Bacteria</taxon>
        <taxon>Pseudomonadati</taxon>
        <taxon>Pseudomonadota</taxon>
        <taxon>Betaproteobacteria</taxon>
        <taxon>Burkholderiales</taxon>
        <taxon>Thiobacteraceae</taxon>
        <taxon>Thiobacter</taxon>
    </lineage>
</organism>
<keyword evidence="1 3" id="KW-0807">Transducer</keyword>
<evidence type="ECO:0000256" key="4">
    <source>
        <dbReference type="SAM" id="Phobius"/>
    </source>
</evidence>
<dbReference type="InterPro" id="IPR004089">
    <property type="entry name" value="MCPsignal_dom"/>
</dbReference>
<dbReference type="RefSeq" id="WP_347306986.1">
    <property type="nucleotide sequence ID" value="NZ_JBAJEX010000001.1"/>
</dbReference>
<dbReference type="CDD" id="cd06225">
    <property type="entry name" value="HAMP"/>
    <property type="match status" value="1"/>
</dbReference>
<evidence type="ECO:0000256" key="3">
    <source>
        <dbReference type="PROSITE-ProRule" id="PRU00284"/>
    </source>
</evidence>
<evidence type="ECO:0000259" key="5">
    <source>
        <dbReference type="PROSITE" id="PS50111"/>
    </source>
</evidence>
<dbReference type="EMBL" id="JBAJEX010000001">
    <property type="protein sequence ID" value="MEO1766184.1"/>
    <property type="molecule type" value="Genomic_DNA"/>
</dbReference>
<dbReference type="Pfam" id="PF00672">
    <property type="entry name" value="HAMP"/>
    <property type="match status" value="1"/>
</dbReference>
<evidence type="ECO:0000313" key="7">
    <source>
        <dbReference type="EMBL" id="MEO1766184.1"/>
    </source>
</evidence>
<reference evidence="7 8" key="1">
    <citation type="submission" date="2024-02" db="EMBL/GenBank/DDBJ databases">
        <title>New thermophilic sulfur-oxidizing bacteria from a hot springs of the Uzon caldera (Kamchatka, Russia).</title>
        <authorList>
            <person name="Dukat A.M."/>
            <person name="Elcheninov A.G."/>
            <person name="Frolov E.N."/>
        </authorList>
    </citation>
    <scope>NUCLEOTIDE SEQUENCE [LARGE SCALE GENOMIC DNA]</scope>
    <source>
        <strain evidence="7 8">AK1</strain>
    </source>
</reference>
<dbReference type="SUPFAM" id="SSF58104">
    <property type="entry name" value="Methyl-accepting chemotaxis protein (MCP) signaling domain"/>
    <property type="match status" value="1"/>
</dbReference>
<dbReference type="SMART" id="SM00304">
    <property type="entry name" value="HAMP"/>
    <property type="match status" value="1"/>
</dbReference>
<dbReference type="PANTHER" id="PTHR32089:SF112">
    <property type="entry name" value="LYSOZYME-LIKE PROTEIN-RELATED"/>
    <property type="match status" value="1"/>
</dbReference>
<dbReference type="InterPro" id="IPR003660">
    <property type="entry name" value="HAMP_dom"/>
</dbReference>
<evidence type="ECO:0000259" key="6">
    <source>
        <dbReference type="PROSITE" id="PS50885"/>
    </source>
</evidence>
<dbReference type="Proteomes" id="UP001482231">
    <property type="component" value="Unassembled WGS sequence"/>
</dbReference>
<gene>
    <name evidence="7" type="ORF">V6E02_03010</name>
</gene>